<name>A0A450U018_9GAMM</name>
<gene>
    <name evidence="1" type="ORF">BECKFW1821C_GA0114237_10818</name>
</gene>
<reference evidence="1" key="1">
    <citation type="submission" date="2019-02" db="EMBL/GenBank/DDBJ databases">
        <authorList>
            <person name="Gruber-Vodicka R. H."/>
            <person name="Seah K. B. B."/>
        </authorList>
    </citation>
    <scope>NUCLEOTIDE SEQUENCE</scope>
    <source>
        <strain evidence="1">BECK_BZ131</strain>
    </source>
</reference>
<dbReference type="AlphaFoldDB" id="A0A450U018"/>
<proteinExistence type="predicted"/>
<accession>A0A450U018</accession>
<organism evidence="1">
    <name type="scientific">Candidatus Kentrum sp. FW</name>
    <dbReference type="NCBI Taxonomy" id="2126338"/>
    <lineage>
        <taxon>Bacteria</taxon>
        <taxon>Pseudomonadati</taxon>
        <taxon>Pseudomonadota</taxon>
        <taxon>Gammaproteobacteria</taxon>
        <taxon>Candidatus Kentrum</taxon>
    </lineage>
</organism>
<sequence>MLDVTEAWQGAASVWTHTENIGQHREPCLAGIEAGLKADGHHGAAVARHMENIFQDSEPPVLIPIDLIRRCLGVFENDSESEDKHRRLSGFGEWLGAISQRDPELALAAAEIYLAYVKRAKPFFYDYENRLVQLITRLFAEAEEREESDYGAMLERVVAVQDSLLSLGVNSIDDWLKAAERQ</sequence>
<evidence type="ECO:0000313" key="1">
    <source>
        <dbReference type="EMBL" id="VFJ75581.1"/>
    </source>
</evidence>
<protein>
    <submittedName>
        <fullName evidence="1">Uncharacterized protein</fullName>
    </submittedName>
</protein>
<dbReference type="EMBL" id="CAADFE010000081">
    <property type="protein sequence ID" value="VFJ75581.1"/>
    <property type="molecule type" value="Genomic_DNA"/>
</dbReference>